<organism evidence="2 3">
    <name type="scientific">Taishania pollutisoli</name>
    <dbReference type="NCBI Taxonomy" id="2766479"/>
    <lineage>
        <taxon>Bacteria</taxon>
        <taxon>Pseudomonadati</taxon>
        <taxon>Bacteroidota</taxon>
        <taxon>Flavobacteriia</taxon>
        <taxon>Flavobacteriales</taxon>
        <taxon>Crocinitomicaceae</taxon>
        <taxon>Taishania</taxon>
    </lineage>
</organism>
<dbReference type="AlphaFoldDB" id="A0A8J6PJ15"/>
<dbReference type="InterPro" id="IPR002686">
    <property type="entry name" value="Transposase_17"/>
</dbReference>
<dbReference type="RefSeq" id="WP_163489929.1">
    <property type="nucleotide sequence ID" value="NZ_JACVEL010000004.1"/>
</dbReference>
<dbReference type="InterPro" id="IPR036515">
    <property type="entry name" value="Transposase_17_sf"/>
</dbReference>
<dbReference type="Gene3D" id="3.30.70.1290">
    <property type="entry name" value="Transposase IS200-like"/>
    <property type="match status" value="1"/>
</dbReference>
<reference evidence="2" key="1">
    <citation type="submission" date="2020-09" db="EMBL/GenBank/DDBJ databases">
        <title>Taishania pollutisoli gen. nov., sp. nov., Isolated from Tetrabromobisphenol A-Contaminated Soil.</title>
        <authorList>
            <person name="Chen Q."/>
        </authorList>
    </citation>
    <scope>NUCLEOTIDE SEQUENCE</scope>
    <source>
        <strain evidence="2">CZZ-1</strain>
    </source>
</reference>
<dbReference type="Pfam" id="PF01797">
    <property type="entry name" value="Y1_Tnp"/>
    <property type="match status" value="1"/>
</dbReference>
<evidence type="ECO:0000259" key="1">
    <source>
        <dbReference type="SMART" id="SM01321"/>
    </source>
</evidence>
<dbReference type="NCBIfam" id="NF033573">
    <property type="entry name" value="transpos_IS200"/>
    <property type="match status" value="1"/>
</dbReference>
<dbReference type="SUPFAM" id="SSF143422">
    <property type="entry name" value="Transposase IS200-like"/>
    <property type="match status" value="1"/>
</dbReference>
<accession>A0A8J6PJ15</accession>
<protein>
    <submittedName>
        <fullName evidence="2">IS200/IS605 family transposase</fullName>
    </submittedName>
</protein>
<feature type="domain" description="Transposase IS200-like" evidence="1">
    <location>
        <begin position="5"/>
        <end position="119"/>
    </location>
</feature>
<dbReference type="GO" id="GO:0006313">
    <property type="term" value="P:DNA transposition"/>
    <property type="evidence" value="ECO:0007669"/>
    <property type="project" value="InterPro"/>
</dbReference>
<dbReference type="PANTHER" id="PTHR33360">
    <property type="entry name" value="TRANSPOSASE FOR INSERTION SEQUENCE ELEMENT IS200"/>
    <property type="match status" value="1"/>
</dbReference>
<evidence type="ECO:0000313" key="2">
    <source>
        <dbReference type="EMBL" id="MBC9812546.1"/>
    </source>
</evidence>
<proteinExistence type="predicted"/>
<keyword evidence="3" id="KW-1185">Reference proteome</keyword>
<dbReference type="Proteomes" id="UP000652681">
    <property type="component" value="Unassembled WGS sequence"/>
</dbReference>
<dbReference type="GO" id="GO:0004803">
    <property type="term" value="F:transposase activity"/>
    <property type="evidence" value="ECO:0007669"/>
    <property type="project" value="InterPro"/>
</dbReference>
<dbReference type="PANTHER" id="PTHR33360:SF2">
    <property type="entry name" value="TRANSPOSASE FOR INSERTION SEQUENCE ELEMENT IS200"/>
    <property type="match status" value="1"/>
</dbReference>
<dbReference type="GO" id="GO:0003677">
    <property type="term" value="F:DNA binding"/>
    <property type="evidence" value="ECO:0007669"/>
    <property type="project" value="InterPro"/>
</dbReference>
<comment type="caution">
    <text evidence="2">The sequence shown here is derived from an EMBL/GenBank/DDBJ whole genome shotgun (WGS) entry which is preliminary data.</text>
</comment>
<gene>
    <name evidence="2" type="primary">tnpA</name>
    <name evidence="2" type="ORF">H9Y05_08700</name>
</gene>
<dbReference type="EMBL" id="JACVEL010000004">
    <property type="protein sequence ID" value="MBC9812546.1"/>
    <property type="molecule type" value="Genomic_DNA"/>
</dbReference>
<evidence type="ECO:0000313" key="3">
    <source>
        <dbReference type="Proteomes" id="UP000652681"/>
    </source>
</evidence>
<dbReference type="SMART" id="SM01321">
    <property type="entry name" value="Y1_Tnp"/>
    <property type="match status" value="1"/>
</dbReference>
<name>A0A8J6PJ15_9FLAO</name>
<sequence>MANSYSQVYIQAVFAVKYRRAVLHKAWRQEVFAVMGNLINETGCKAIIVNGVEDHVHLFFGLKPTCSLSEVMKVVKAKSSKFINESNFLQHRFEWQRGYGVFSYSKSAVSNVYNYIERQEQHHAKKSMRQEYIEQLKRFEIDYNEQYIFEELQ</sequence>